<keyword evidence="2" id="KW-1133">Transmembrane helix</keyword>
<evidence type="ECO:0000313" key="4">
    <source>
        <dbReference type="Proteomes" id="UP001341281"/>
    </source>
</evidence>
<feature type="compositionally biased region" description="Acidic residues" evidence="1">
    <location>
        <begin position="10"/>
        <end position="19"/>
    </location>
</feature>
<proteinExistence type="predicted"/>
<feature type="region of interest" description="Disordered" evidence="1">
    <location>
        <begin position="1"/>
        <end position="20"/>
    </location>
</feature>
<evidence type="ECO:0000256" key="2">
    <source>
        <dbReference type="SAM" id="Phobius"/>
    </source>
</evidence>
<accession>A0AAQ3TD83</accession>
<keyword evidence="4" id="KW-1185">Reference proteome</keyword>
<gene>
    <name evidence="3" type="ORF">U9M48_018598</name>
</gene>
<sequence length="102" mass="11012">MKMKQQLDGDYGEDDEDDGQQLVRWTEADGMRPSWTAMFGRDHSSVLRPYCAAPLALLLAALVAFFSPMDSDADCSSDAGAGAEWVWVRRPSEAEAVAAAAG</sequence>
<dbReference type="EMBL" id="CP144748">
    <property type="protein sequence ID" value="WVZ69877.1"/>
    <property type="molecule type" value="Genomic_DNA"/>
</dbReference>
<dbReference type="Proteomes" id="UP001341281">
    <property type="component" value="Chromosome 04"/>
</dbReference>
<organism evidence="3 4">
    <name type="scientific">Paspalum notatum var. saurae</name>
    <dbReference type="NCBI Taxonomy" id="547442"/>
    <lineage>
        <taxon>Eukaryota</taxon>
        <taxon>Viridiplantae</taxon>
        <taxon>Streptophyta</taxon>
        <taxon>Embryophyta</taxon>
        <taxon>Tracheophyta</taxon>
        <taxon>Spermatophyta</taxon>
        <taxon>Magnoliopsida</taxon>
        <taxon>Liliopsida</taxon>
        <taxon>Poales</taxon>
        <taxon>Poaceae</taxon>
        <taxon>PACMAD clade</taxon>
        <taxon>Panicoideae</taxon>
        <taxon>Andropogonodae</taxon>
        <taxon>Paspaleae</taxon>
        <taxon>Paspalinae</taxon>
        <taxon>Paspalum</taxon>
    </lineage>
</organism>
<keyword evidence="2" id="KW-0472">Membrane</keyword>
<name>A0AAQ3TD83_PASNO</name>
<protein>
    <submittedName>
        <fullName evidence="3">Uncharacterized protein</fullName>
    </submittedName>
</protein>
<evidence type="ECO:0000313" key="3">
    <source>
        <dbReference type="EMBL" id="WVZ69877.1"/>
    </source>
</evidence>
<feature type="transmembrane region" description="Helical" evidence="2">
    <location>
        <begin position="47"/>
        <end position="66"/>
    </location>
</feature>
<evidence type="ECO:0000256" key="1">
    <source>
        <dbReference type="SAM" id="MobiDB-lite"/>
    </source>
</evidence>
<reference evidence="3 4" key="1">
    <citation type="submission" date="2024-02" db="EMBL/GenBank/DDBJ databases">
        <title>High-quality chromosome-scale genome assembly of Pensacola bahiagrass (Paspalum notatum Flugge var. saurae).</title>
        <authorList>
            <person name="Vega J.M."/>
            <person name="Podio M."/>
            <person name="Orjuela J."/>
            <person name="Siena L.A."/>
            <person name="Pessino S.C."/>
            <person name="Combes M.C."/>
            <person name="Mariac C."/>
            <person name="Albertini E."/>
            <person name="Pupilli F."/>
            <person name="Ortiz J.P.A."/>
            <person name="Leblanc O."/>
        </authorList>
    </citation>
    <scope>NUCLEOTIDE SEQUENCE [LARGE SCALE GENOMIC DNA]</scope>
    <source>
        <strain evidence="3">R1</strain>
        <tissue evidence="3">Leaf</tissue>
    </source>
</reference>
<dbReference type="AlphaFoldDB" id="A0AAQ3TD83"/>
<keyword evidence="2" id="KW-0812">Transmembrane</keyword>